<accession>A0A6L2M8P2</accession>
<evidence type="ECO:0000313" key="1">
    <source>
        <dbReference type="EMBL" id="GEU70318.1"/>
    </source>
</evidence>
<protein>
    <submittedName>
        <fullName evidence="1">Uncharacterized protein</fullName>
    </submittedName>
</protein>
<name>A0A6L2M8P2_TANCI</name>
<comment type="caution">
    <text evidence="1">The sequence shown here is derived from an EMBL/GenBank/DDBJ whole genome shotgun (WGS) entry which is preliminary data.</text>
</comment>
<reference evidence="1" key="1">
    <citation type="journal article" date="2019" name="Sci. Rep.">
        <title>Draft genome of Tanacetum cinerariifolium, the natural source of mosquito coil.</title>
        <authorList>
            <person name="Yamashiro T."/>
            <person name="Shiraishi A."/>
            <person name="Satake H."/>
            <person name="Nakayama K."/>
        </authorList>
    </citation>
    <scope>NUCLEOTIDE SEQUENCE</scope>
</reference>
<gene>
    <name evidence="1" type="ORF">Tci_042296</name>
</gene>
<organism evidence="1">
    <name type="scientific">Tanacetum cinerariifolium</name>
    <name type="common">Dalmatian daisy</name>
    <name type="synonym">Chrysanthemum cinerariifolium</name>
    <dbReference type="NCBI Taxonomy" id="118510"/>
    <lineage>
        <taxon>Eukaryota</taxon>
        <taxon>Viridiplantae</taxon>
        <taxon>Streptophyta</taxon>
        <taxon>Embryophyta</taxon>
        <taxon>Tracheophyta</taxon>
        <taxon>Spermatophyta</taxon>
        <taxon>Magnoliopsida</taxon>
        <taxon>eudicotyledons</taxon>
        <taxon>Gunneridae</taxon>
        <taxon>Pentapetalae</taxon>
        <taxon>asterids</taxon>
        <taxon>campanulids</taxon>
        <taxon>Asterales</taxon>
        <taxon>Asteraceae</taxon>
        <taxon>Asteroideae</taxon>
        <taxon>Anthemideae</taxon>
        <taxon>Anthemidinae</taxon>
        <taxon>Tanacetum</taxon>
    </lineage>
</organism>
<dbReference type="EMBL" id="BKCJ010006092">
    <property type="protein sequence ID" value="GEU70318.1"/>
    <property type="molecule type" value="Genomic_DNA"/>
</dbReference>
<sequence>MLSGSTAEAKYHGVAIAVAETYSDIKCTGTISTTRSGADTDTVRPQVDKYMMKLADYHNDTSAATRIGHMPSIPSISQEQNLTNYNLVKNALSPLFLDLYA</sequence>
<proteinExistence type="predicted"/>
<dbReference type="AlphaFoldDB" id="A0A6L2M8P2"/>